<name>A0A7W5GD07_9BACL</name>
<evidence type="ECO:0000256" key="1">
    <source>
        <dbReference type="SAM" id="Phobius"/>
    </source>
</evidence>
<dbReference type="Pfam" id="PF07441">
    <property type="entry name" value="BofA"/>
    <property type="match status" value="1"/>
</dbReference>
<keyword evidence="1" id="KW-0472">Membrane</keyword>
<dbReference type="EMBL" id="JACHXW010000031">
    <property type="protein sequence ID" value="MBB3155949.1"/>
    <property type="molecule type" value="Genomic_DNA"/>
</dbReference>
<organism evidence="2 3">
    <name type="scientific">Paenibacillus endophyticus</name>
    <dbReference type="NCBI Taxonomy" id="1294268"/>
    <lineage>
        <taxon>Bacteria</taxon>
        <taxon>Bacillati</taxon>
        <taxon>Bacillota</taxon>
        <taxon>Bacilli</taxon>
        <taxon>Bacillales</taxon>
        <taxon>Paenibacillaceae</taxon>
        <taxon>Paenibacillus</taxon>
    </lineage>
</organism>
<comment type="caution">
    <text evidence="2">The sequence shown here is derived from an EMBL/GenBank/DDBJ whole genome shotgun (WGS) entry which is preliminary data.</text>
</comment>
<dbReference type="Proteomes" id="UP000518605">
    <property type="component" value="Unassembled WGS sequence"/>
</dbReference>
<proteinExistence type="predicted"/>
<evidence type="ECO:0000313" key="2">
    <source>
        <dbReference type="EMBL" id="MBB3155949.1"/>
    </source>
</evidence>
<dbReference type="AlphaFoldDB" id="A0A7W5GD07"/>
<accession>A0A7W5GD07</accession>
<reference evidence="2 3" key="1">
    <citation type="submission" date="2020-08" db="EMBL/GenBank/DDBJ databases">
        <title>Genomic Encyclopedia of Type Strains, Phase III (KMG-III): the genomes of soil and plant-associated and newly described type strains.</title>
        <authorList>
            <person name="Whitman W."/>
        </authorList>
    </citation>
    <scope>NUCLEOTIDE SEQUENCE [LARGE SCALE GENOMIC DNA]</scope>
    <source>
        <strain evidence="2 3">CECT 8234</strain>
    </source>
</reference>
<protein>
    <submittedName>
        <fullName evidence="2">Inhibitor of the pro-sigma K processing machinery</fullName>
    </submittedName>
</protein>
<keyword evidence="1" id="KW-0812">Transmembrane</keyword>
<feature type="transmembrane region" description="Helical" evidence="1">
    <location>
        <begin position="6"/>
        <end position="21"/>
    </location>
</feature>
<feature type="transmembrane region" description="Helical" evidence="1">
    <location>
        <begin position="62"/>
        <end position="86"/>
    </location>
</feature>
<dbReference type="RefSeq" id="WP_183571044.1">
    <property type="nucleotide sequence ID" value="NZ_CBCSLB010000037.1"/>
</dbReference>
<gene>
    <name evidence="2" type="ORF">FHS16_006065</name>
</gene>
<feature type="transmembrane region" description="Helical" evidence="1">
    <location>
        <begin position="33"/>
        <end position="50"/>
    </location>
</feature>
<keyword evidence="1" id="KW-1133">Transmembrane helix</keyword>
<evidence type="ECO:0000313" key="3">
    <source>
        <dbReference type="Proteomes" id="UP000518605"/>
    </source>
</evidence>
<sequence length="87" mass="9543">MNAIWLTLFVASSLLLAIVLFKNKLSWRLLRSFTLHLVLAAGLLYLLNYSDLLPGIYIPLNPVTIGTVITLGVPGIALIVGLQWVVI</sequence>
<dbReference type="InterPro" id="IPR010001">
    <property type="entry name" value="BofA"/>
</dbReference>
<keyword evidence="3" id="KW-1185">Reference proteome</keyword>